<reference evidence="1" key="1">
    <citation type="journal article" date="2020" name="Stud. Mycol.">
        <title>101 Dothideomycetes genomes: a test case for predicting lifestyles and emergence of pathogens.</title>
        <authorList>
            <person name="Haridas S."/>
            <person name="Albert R."/>
            <person name="Binder M."/>
            <person name="Bloem J."/>
            <person name="Labutti K."/>
            <person name="Salamov A."/>
            <person name="Andreopoulos B."/>
            <person name="Baker S."/>
            <person name="Barry K."/>
            <person name="Bills G."/>
            <person name="Bluhm B."/>
            <person name="Cannon C."/>
            <person name="Castanera R."/>
            <person name="Culley D."/>
            <person name="Daum C."/>
            <person name="Ezra D."/>
            <person name="Gonzalez J."/>
            <person name="Henrissat B."/>
            <person name="Kuo A."/>
            <person name="Liang C."/>
            <person name="Lipzen A."/>
            <person name="Lutzoni F."/>
            <person name="Magnuson J."/>
            <person name="Mondo S."/>
            <person name="Nolan M."/>
            <person name="Ohm R."/>
            <person name="Pangilinan J."/>
            <person name="Park H.-J."/>
            <person name="Ramirez L."/>
            <person name="Alfaro M."/>
            <person name="Sun H."/>
            <person name="Tritt A."/>
            <person name="Yoshinaga Y."/>
            <person name="Zwiers L.-H."/>
            <person name="Turgeon B."/>
            <person name="Goodwin S."/>
            <person name="Spatafora J."/>
            <person name="Crous P."/>
            <person name="Grigoriev I."/>
        </authorList>
    </citation>
    <scope>NUCLEOTIDE SEQUENCE</scope>
    <source>
        <strain evidence="1">ATCC 200398</strain>
    </source>
</reference>
<evidence type="ECO:0000313" key="2">
    <source>
        <dbReference type="Proteomes" id="UP000799755"/>
    </source>
</evidence>
<name>A0ACB6QBY7_9PLEO</name>
<dbReference type="EMBL" id="MU003537">
    <property type="protein sequence ID" value="KAF2464411.1"/>
    <property type="molecule type" value="Genomic_DNA"/>
</dbReference>
<keyword evidence="2" id="KW-1185">Reference proteome</keyword>
<protein>
    <submittedName>
        <fullName evidence="1">Uncharacterized protein</fullName>
    </submittedName>
</protein>
<organism evidence="1 2">
    <name type="scientific">Lindgomyces ingoldianus</name>
    <dbReference type="NCBI Taxonomy" id="673940"/>
    <lineage>
        <taxon>Eukaryota</taxon>
        <taxon>Fungi</taxon>
        <taxon>Dikarya</taxon>
        <taxon>Ascomycota</taxon>
        <taxon>Pezizomycotina</taxon>
        <taxon>Dothideomycetes</taxon>
        <taxon>Pleosporomycetidae</taxon>
        <taxon>Pleosporales</taxon>
        <taxon>Lindgomycetaceae</taxon>
        <taxon>Lindgomyces</taxon>
    </lineage>
</organism>
<comment type="caution">
    <text evidence="1">The sequence shown here is derived from an EMBL/GenBank/DDBJ whole genome shotgun (WGS) entry which is preliminary data.</text>
</comment>
<accession>A0ACB6QBY7</accession>
<proteinExistence type="predicted"/>
<dbReference type="Proteomes" id="UP000799755">
    <property type="component" value="Unassembled WGS sequence"/>
</dbReference>
<sequence>MHGSQRFGDTTFYISLDDVRQGSLTTWVDPSLEAVYLHFLVPIREDHYVGVQISIVPFSLREFPGQVFHSAQGAIVRCCDQLDGGDLLPHVTDAADAIYKACVSWHKWNLRAPGFWSEVTHGSQVHSPLDTSMDNASMQLKQQLMETQDQEMASPSDSAVHLSDGLMQTSPSSSISSLHSCKRSGPSNVTTNSTFEMEKPARKKRKGRPSSLAEPIMETADILLERLSSATISDAEVTSYIALANMEHPPVTPSGENVSRAWEMCINFARRSSQKLKNGRFLRFLSLCFFLIWEKYSEKQGKSAARLVNAKMREAGFCGHSRGFKTIRDETKLINRIIASIQESCGFQDAGILYHIVFEASNYQLLRTINRLGNDKKSSILEYMCKNIDLDTLRDSYPTTSAICVQRIIQQYLPNLSAEAINAAIEYQPIGSSRAAAYTEAFGLPPTSAQGQLHLGDAQQSTGLLAPDLDASMPPYHDGLHAHIFADDGSGGISDALDMLQGVEDSFMPFAVDVEGLDIGFPIHDLDGSQL</sequence>
<evidence type="ECO:0000313" key="1">
    <source>
        <dbReference type="EMBL" id="KAF2464411.1"/>
    </source>
</evidence>
<gene>
    <name evidence="1" type="ORF">BDR25DRAFT_296804</name>
</gene>